<evidence type="ECO:0000256" key="1">
    <source>
        <dbReference type="SAM" id="MobiDB-lite"/>
    </source>
</evidence>
<dbReference type="Proteomes" id="UP000799757">
    <property type="component" value="Unassembled WGS sequence"/>
</dbReference>
<name>A0A6A6XTS3_9PLEO</name>
<proteinExistence type="predicted"/>
<keyword evidence="3" id="KW-1185">Reference proteome</keyword>
<dbReference type="EMBL" id="MU001764">
    <property type="protein sequence ID" value="KAF2799435.1"/>
    <property type="molecule type" value="Genomic_DNA"/>
</dbReference>
<reference evidence="2" key="1">
    <citation type="journal article" date="2020" name="Stud. Mycol.">
        <title>101 Dothideomycetes genomes: a test case for predicting lifestyles and emergence of pathogens.</title>
        <authorList>
            <person name="Haridas S."/>
            <person name="Albert R."/>
            <person name="Binder M."/>
            <person name="Bloem J."/>
            <person name="Labutti K."/>
            <person name="Salamov A."/>
            <person name="Andreopoulos B."/>
            <person name="Baker S."/>
            <person name="Barry K."/>
            <person name="Bills G."/>
            <person name="Bluhm B."/>
            <person name="Cannon C."/>
            <person name="Castanera R."/>
            <person name="Culley D."/>
            <person name="Daum C."/>
            <person name="Ezra D."/>
            <person name="Gonzalez J."/>
            <person name="Henrissat B."/>
            <person name="Kuo A."/>
            <person name="Liang C."/>
            <person name="Lipzen A."/>
            <person name="Lutzoni F."/>
            <person name="Magnuson J."/>
            <person name="Mondo S."/>
            <person name="Nolan M."/>
            <person name="Ohm R."/>
            <person name="Pangilinan J."/>
            <person name="Park H.-J."/>
            <person name="Ramirez L."/>
            <person name="Alfaro M."/>
            <person name="Sun H."/>
            <person name="Tritt A."/>
            <person name="Yoshinaga Y."/>
            <person name="Zwiers L.-H."/>
            <person name="Turgeon B."/>
            <person name="Goodwin S."/>
            <person name="Spatafora J."/>
            <person name="Crous P."/>
            <person name="Grigoriev I."/>
        </authorList>
    </citation>
    <scope>NUCLEOTIDE SEQUENCE</scope>
    <source>
        <strain evidence="2">CBS 109.77</strain>
    </source>
</reference>
<accession>A0A6A6XTS3</accession>
<dbReference type="AlphaFoldDB" id="A0A6A6XTS3"/>
<dbReference type="OrthoDB" id="5419162at2759"/>
<organism evidence="2 3">
    <name type="scientific">Melanomma pulvis-pyrius CBS 109.77</name>
    <dbReference type="NCBI Taxonomy" id="1314802"/>
    <lineage>
        <taxon>Eukaryota</taxon>
        <taxon>Fungi</taxon>
        <taxon>Dikarya</taxon>
        <taxon>Ascomycota</taxon>
        <taxon>Pezizomycotina</taxon>
        <taxon>Dothideomycetes</taxon>
        <taxon>Pleosporomycetidae</taxon>
        <taxon>Pleosporales</taxon>
        <taxon>Melanommataceae</taxon>
        <taxon>Melanomma</taxon>
    </lineage>
</organism>
<feature type="region of interest" description="Disordered" evidence="1">
    <location>
        <begin position="1"/>
        <end position="129"/>
    </location>
</feature>
<evidence type="ECO:0000313" key="3">
    <source>
        <dbReference type="Proteomes" id="UP000799757"/>
    </source>
</evidence>
<gene>
    <name evidence="2" type="ORF">K505DRAFT_321142</name>
</gene>
<protein>
    <submittedName>
        <fullName evidence="2">Uncharacterized protein</fullName>
    </submittedName>
</protein>
<evidence type="ECO:0000313" key="2">
    <source>
        <dbReference type="EMBL" id="KAF2799435.1"/>
    </source>
</evidence>
<feature type="compositionally biased region" description="Polar residues" evidence="1">
    <location>
        <begin position="64"/>
        <end position="84"/>
    </location>
</feature>
<sequence length="184" mass="20175">MEEEEDPDITAMMGFGSFGGTKKRKFDQTNSPKSRMDASGANSTQLGVRIKPDLEEEHQELHDTNGTTIHNGPTNDAQPQSHAPSSKAKGKRNQQEAAGLASFLARAQTLPETPHNAEESAMPSTQNESVQNLHAATFSYGGPSISETELYALRRGIKDDAGDTAYFLPSFVEDPWENLLQQRR</sequence>